<dbReference type="PANTHER" id="PTHR13812:SF19">
    <property type="entry name" value="KETIMINE REDUCTASE MU-CRYSTALLIN"/>
    <property type="match status" value="1"/>
</dbReference>
<dbReference type="InterPro" id="IPR003462">
    <property type="entry name" value="ODC_Mu_crystall"/>
</dbReference>
<evidence type="ECO:0008006" key="3">
    <source>
        <dbReference type="Google" id="ProtNLM"/>
    </source>
</evidence>
<dbReference type="RefSeq" id="WP_110610188.1">
    <property type="nucleotide sequence ID" value="NZ_PDOD01000003.1"/>
</dbReference>
<evidence type="ECO:0000313" key="1">
    <source>
        <dbReference type="EMBL" id="PYZ92639.1"/>
    </source>
</evidence>
<organism evidence="1 2">
    <name type="scientific">Salipaludibacillus keqinensis</name>
    <dbReference type="NCBI Taxonomy" id="2045207"/>
    <lineage>
        <taxon>Bacteria</taxon>
        <taxon>Bacillati</taxon>
        <taxon>Bacillota</taxon>
        <taxon>Bacilli</taxon>
        <taxon>Bacillales</taxon>
        <taxon>Bacillaceae</taxon>
    </lineage>
</organism>
<accession>A0A323TCB4</accession>
<dbReference type="Gene3D" id="3.40.50.720">
    <property type="entry name" value="NAD(P)-binding Rossmann-like Domain"/>
    <property type="match status" value="1"/>
</dbReference>
<name>A0A323TCB4_9BACI</name>
<dbReference type="AlphaFoldDB" id="A0A323TCB4"/>
<dbReference type="Proteomes" id="UP000248214">
    <property type="component" value="Unassembled WGS sequence"/>
</dbReference>
<evidence type="ECO:0000313" key="2">
    <source>
        <dbReference type="Proteomes" id="UP000248214"/>
    </source>
</evidence>
<dbReference type="PIRSF" id="PIRSF001439">
    <property type="entry name" value="CryM"/>
    <property type="match status" value="1"/>
</dbReference>
<reference evidence="1 2" key="1">
    <citation type="submission" date="2017-10" db="EMBL/GenBank/DDBJ databases">
        <title>Bacillus sp. nov., a halophilic bacterium isolated from a Keqin Lake.</title>
        <authorList>
            <person name="Wang H."/>
        </authorList>
    </citation>
    <scope>NUCLEOTIDE SEQUENCE [LARGE SCALE GENOMIC DNA]</scope>
    <source>
        <strain evidence="1 2">KQ-12</strain>
    </source>
</reference>
<sequence>MQYLNNDQINELISISDVIETIEDFYVKGDQASVSVPERMHEEDGDNTILLMPSFFEDYYGTKLVGVAPGNPSLHKSTIHALMLLSNRQTMEPLAMMEAQELTALRTGALGGISMKYLSNEESSIVGIIGTGVQAFSHLQAACAVRPIKHVYVYSRSEENVKRYIEKVNRIFPELKINYATPIEVIERADIIITATSSKTPVLPEVPDLAGKHIVGCGSFRPFMQEISDYIFESIDEMYVDTMTALKESGDLIRAQERGLKQENVVTLEDLILNHEQFKSKKNELTVFKSVGMAVYDLVTAILIYEKLLKSDQSDGSSGR</sequence>
<dbReference type="EMBL" id="PDOD01000003">
    <property type="protein sequence ID" value="PYZ92639.1"/>
    <property type="molecule type" value="Genomic_DNA"/>
</dbReference>
<dbReference type="InterPro" id="IPR023401">
    <property type="entry name" value="ODC_N"/>
</dbReference>
<dbReference type="GO" id="GO:0005737">
    <property type="term" value="C:cytoplasm"/>
    <property type="evidence" value="ECO:0007669"/>
    <property type="project" value="TreeGrafter"/>
</dbReference>
<gene>
    <name evidence="1" type="ORF">CR194_13305</name>
</gene>
<dbReference type="PANTHER" id="PTHR13812">
    <property type="entry name" value="KETIMINE REDUCTASE MU-CRYSTALLIN"/>
    <property type="match status" value="1"/>
</dbReference>
<dbReference type="OrthoDB" id="9792005at2"/>
<dbReference type="Gene3D" id="3.30.1780.10">
    <property type="entry name" value="ornithine cyclodeaminase, domain 1"/>
    <property type="match status" value="1"/>
</dbReference>
<protein>
    <recommendedName>
        <fullName evidence="3">Ornithine cyclodeaminase</fullName>
    </recommendedName>
</protein>
<dbReference type="InterPro" id="IPR036291">
    <property type="entry name" value="NAD(P)-bd_dom_sf"/>
</dbReference>
<dbReference type="Pfam" id="PF02423">
    <property type="entry name" value="OCD_Mu_crystall"/>
    <property type="match status" value="1"/>
</dbReference>
<comment type="caution">
    <text evidence="1">The sequence shown here is derived from an EMBL/GenBank/DDBJ whole genome shotgun (WGS) entry which is preliminary data.</text>
</comment>
<keyword evidence="2" id="KW-1185">Reference proteome</keyword>
<dbReference type="SUPFAM" id="SSF51735">
    <property type="entry name" value="NAD(P)-binding Rossmann-fold domains"/>
    <property type="match status" value="1"/>
</dbReference>
<proteinExistence type="predicted"/>